<dbReference type="EMBL" id="KV748642">
    <property type="protein sequence ID" value="OCL13975.1"/>
    <property type="molecule type" value="Genomic_DNA"/>
</dbReference>
<evidence type="ECO:0000256" key="4">
    <source>
        <dbReference type="SAM" id="MobiDB-lite"/>
    </source>
</evidence>
<sequence>MPTPERSTLATSPATTAFPPSSTAKSQRVLACVQCQQRKVKCDRKFPCANCVKSHAQCVPAASLGARQRRRRFPERELLDRLSRYEALLRQNDIKFDPLHSDPSTIEKQSRHDSPDDERPGAAAGPDRSSSTSTTGKPETVYEAKNFWHAMNQRSQDSDDDDNSDSSLNDVRETMVKKAWIQLYQSNEHLLFGSRKAAVDLSTLHPEQVQIFRLWQIYLDNVNPLLKVTHTPTLQSRIIDAASNLANIKPTLSALMFSIYCVSVLSLAEDECRAMFASSREHLLTRYQFGCQQALLDCGFLRSADRECLTALYLYLISIRPTTDPQSISSMLSIATRIAQRMGLHSESANAKCLALEAEMRRRLWWSLILFDTRICEIAACKSVLLVPTWDCKTPLNVNDFDLQPEMKDPPMVQGESTEALFAVVRSEVGEFVRHCAFHLDFTIPALKTIVKDVRRDPVPDGGELATLEKMIEDKYLRFCNPENPLHFMTIWTARGQLAKNRLIETYSKFSTSSVPQTDAQRDDAISYALKMLECDTKLMNSPLTKGYLWLVEFHFQFTAYMHLTQDLRRRPVGDHTEQAWETMSENYEARFMCLGENNNPLFKIFAKVVLQAWEAREALFSQSEKSLVPPRIVSNIRQKVAQPIQDAQNANVEQPNDVLGMSIDDFSMSMPMDFCGHGMLYGIGGQSYDGSGTGQGQAALDLDVSQLNWNAMDWNPIHGRGW</sequence>
<dbReference type="PROSITE" id="PS50048">
    <property type="entry name" value="ZN2_CY6_FUNGAL_2"/>
    <property type="match status" value="1"/>
</dbReference>
<gene>
    <name evidence="6" type="ORF">AOQ84DRAFT_309716</name>
</gene>
<feature type="region of interest" description="Disordered" evidence="4">
    <location>
        <begin position="96"/>
        <end position="139"/>
    </location>
</feature>
<accession>A0A8E2FB84</accession>
<reference evidence="6 7" key="1">
    <citation type="journal article" date="2016" name="Nat. Commun.">
        <title>Ectomycorrhizal ecology is imprinted in the genome of the dominant symbiotic fungus Cenococcum geophilum.</title>
        <authorList>
            <consortium name="DOE Joint Genome Institute"/>
            <person name="Peter M."/>
            <person name="Kohler A."/>
            <person name="Ohm R.A."/>
            <person name="Kuo A."/>
            <person name="Krutzmann J."/>
            <person name="Morin E."/>
            <person name="Arend M."/>
            <person name="Barry K.W."/>
            <person name="Binder M."/>
            <person name="Choi C."/>
            <person name="Clum A."/>
            <person name="Copeland A."/>
            <person name="Grisel N."/>
            <person name="Haridas S."/>
            <person name="Kipfer T."/>
            <person name="LaButti K."/>
            <person name="Lindquist E."/>
            <person name="Lipzen A."/>
            <person name="Maire R."/>
            <person name="Meier B."/>
            <person name="Mihaltcheva S."/>
            <person name="Molinier V."/>
            <person name="Murat C."/>
            <person name="Poggeler S."/>
            <person name="Quandt C.A."/>
            <person name="Sperisen C."/>
            <person name="Tritt A."/>
            <person name="Tisserant E."/>
            <person name="Crous P.W."/>
            <person name="Henrissat B."/>
            <person name="Nehls U."/>
            <person name="Egli S."/>
            <person name="Spatafora J.W."/>
            <person name="Grigoriev I.V."/>
            <person name="Martin F.M."/>
        </authorList>
    </citation>
    <scope>NUCLEOTIDE SEQUENCE [LARGE SCALE GENOMIC DNA]</scope>
    <source>
        <strain evidence="6 7">CBS 207.34</strain>
    </source>
</reference>
<evidence type="ECO:0000313" key="6">
    <source>
        <dbReference type="EMBL" id="OCL13975.1"/>
    </source>
</evidence>
<dbReference type="OrthoDB" id="2269373at2759"/>
<keyword evidence="7" id="KW-1185">Reference proteome</keyword>
<dbReference type="CDD" id="cd12148">
    <property type="entry name" value="fungal_TF_MHR"/>
    <property type="match status" value="1"/>
</dbReference>
<proteinExistence type="predicted"/>
<evidence type="ECO:0000256" key="2">
    <source>
        <dbReference type="ARBA" id="ARBA00022723"/>
    </source>
</evidence>
<protein>
    <recommendedName>
        <fullName evidence="5">Zn(2)-C6 fungal-type domain-containing protein</fullName>
    </recommendedName>
</protein>
<dbReference type="InterPro" id="IPR007219">
    <property type="entry name" value="XnlR_reg_dom"/>
</dbReference>
<dbReference type="GO" id="GO:0008270">
    <property type="term" value="F:zinc ion binding"/>
    <property type="evidence" value="ECO:0007669"/>
    <property type="project" value="InterPro"/>
</dbReference>
<feature type="compositionally biased region" description="Basic and acidic residues" evidence="4">
    <location>
        <begin position="108"/>
        <end position="120"/>
    </location>
</feature>
<dbReference type="PANTHER" id="PTHR31001:SF45">
    <property type="entry name" value="ZN(II)2CYS6 TRANSCRIPTION FACTOR (EUROFUNG)"/>
    <property type="match status" value="1"/>
</dbReference>
<dbReference type="InterPro" id="IPR036864">
    <property type="entry name" value="Zn2-C6_fun-type_DNA-bd_sf"/>
</dbReference>
<evidence type="ECO:0000313" key="7">
    <source>
        <dbReference type="Proteomes" id="UP000250140"/>
    </source>
</evidence>
<dbReference type="GO" id="GO:0006351">
    <property type="term" value="P:DNA-templated transcription"/>
    <property type="evidence" value="ECO:0007669"/>
    <property type="project" value="InterPro"/>
</dbReference>
<evidence type="ECO:0000259" key="5">
    <source>
        <dbReference type="PROSITE" id="PS50048"/>
    </source>
</evidence>
<keyword evidence="2" id="KW-0479">Metal-binding</keyword>
<dbReference type="InterPro" id="IPR001138">
    <property type="entry name" value="Zn2Cys6_DnaBD"/>
</dbReference>
<dbReference type="Gene3D" id="4.10.240.10">
    <property type="entry name" value="Zn(2)-C6 fungal-type DNA-binding domain"/>
    <property type="match status" value="1"/>
</dbReference>
<organism evidence="6 7">
    <name type="scientific">Glonium stellatum</name>
    <dbReference type="NCBI Taxonomy" id="574774"/>
    <lineage>
        <taxon>Eukaryota</taxon>
        <taxon>Fungi</taxon>
        <taxon>Dikarya</taxon>
        <taxon>Ascomycota</taxon>
        <taxon>Pezizomycotina</taxon>
        <taxon>Dothideomycetes</taxon>
        <taxon>Pleosporomycetidae</taxon>
        <taxon>Gloniales</taxon>
        <taxon>Gloniaceae</taxon>
        <taxon>Glonium</taxon>
    </lineage>
</organism>
<dbReference type="Proteomes" id="UP000250140">
    <property type="component" value="Unassembled WGS sequence"/>
</dbReference>
<dbReference type="SMART" id="SM00906">
    <property type="entry name" value="Fungal_trans"/>
    <property type="match status" value="1"/>
</dbReference>
<dbReference type="Pfam" id="PF04082">
    <property type="entry name" value="Fungal_trans"/>
    <property type="match status" value="1"/>
</dbReference>
<evidence type="ECO:0000256" key="3">
    <source>
        <dbReference type="ARBA" id="ARBA00023242"/>
    </source>
</evidence>
<dbReference type="AlphaFoldDB" id="A0A8E2FB84"/>
<dbReference type="PANTHER" id="PTHR31001">
    <property type="entry name" value="UNCHARACTERIZED TRANSCRIPTIONAL REGULATORY PROTEIN"/>
    <property type="match status" value="1"/>
</dbReference>
<name>A0A8E2FB84_9PEZI</name>
<dbReference type="SMART" id="SM00066">
    <property type="entry name" value="GAL4"/>
    <property type="match status" value="1"/>
</dbReference>
<keyword evidence="3" id="KW-0539">Nucleus</keyword>
<dbReference type="CDD" id="cd00067">
    <property type="entry name" value="GAL4"/>
    <property type="match status" value="1"/>
</dbReference>
<dbReference type="SUPFAM" id="SSF57701">
    <property type="entry name" value="Zn2/Cys6 DNA-binding domain"/>
    <property type="match status" value="1"/>
</dbReference>
<feature type="domain" description="Zn(2)-C6 fungal-type" evidence="5">
    <location>
        <begin position="31"/>
        <end position="59"/>
    </location>
</feature>
<dbReference type="GO" id="GO:0000981">
    <property type="term" value="F:DNA-binding transcription factor activity, RNA polymerase II-specific"/>
    <property type="evidence" value="ECO:0007669"/>
    <property type="project" value="InterPro"/>
</dbReference>
<dbReference type="Pfam" id="PF00172">
    <property type="entry name" value="Zn_clus"/>
    <property type="match status" value="1"/>
</dbReference>
<evidence type="ECO:0000256" key="1">
    <source>
        <dbReference type="ARBA" id="ARBA00004123"/>
    </source>
</evidence>
<dbReference type="GO" id="GO:0005634">
    <property type="term" value="C:nucleus"/>
    <property type="evidence" value="ECO:0007669"/>
    <property type="project" value="UniProtKB-SubCell"/>
</dbReference>
<dbReference type="GO" id="GO:0003677">
    <property type="term" value="F:DNA binding"/>
    <property type="evidence" value="ECO:0007669"/>
    <property type="project" value="InterPro"/>
</dbReference>
<comment type="subcellular location">
    <subcellularLocation>
        <location evidence="1">Nucleus</location>
    </subcellularLocation>
</comment>
<feature type="region of interest" description="Disordered" evidence="4">
    <location>
        <begin position="1"/>
        <end position="23"/>
    </location>
</feature>
<feature type="compositionally biased region" description="Polar residues" evidence="4">
    <location>
        <begin position="128"/>
        <end position="137"/>
    </location>
</feature>
<dbReference type="InterPro" id="IPR050613">
    <property type="entry name" value="Sec_Metabolite_Reg"/>
</dbReference>